<dbReference type="InterPro" id="IPR001610">
    <property type="entry name" value="PAC"/>
</dbReference>
<dbReference type="InterPro" id="IPR003661">
    <property type="entry name" value="HisK_dim/P_dom"/>
</dbReference>
<dbReference type="CDD" id="cd17546">
    <property type="entry name" value="REC_hyHK_CKI1_RcsC-like"/>
    <property type="match status" value="1"/>
</dbReference>
<dbReference type="CDD" id="cd00082">
    <property type="entry name" value="HisKA"/>
    <property type="match status" value="1"/>
</dbReference>
<dbReference type="SMART" id="SM00086">
    <property type="entry name" value="PAC"/>
    <property type="match status" value="1"/>
</dbReference>
<dbReference type="SUPFAM" id="SSF55874">
    <property type="entry name" value="ATPase domain of HSP90 chaperone/DNA topoisomerase II/histidine kinase"/>
    <property type="match status" value="1"/>
</dbReference>
<name>A0ABQ6FIF5_9RHOO</name>
<dbReference type="SUPFAM" id="SSF55785">
    <property type="entry name" value="PYP-like sensor domain (PAS domain)"/>
    <property type="match status" value="1"/>
</dbReference>
<evidence type="ECO:0000259" key="8">
    <source>
        <dbReference type="PROSITE" id="PS50113"/>
    </source>
</evidence>
<dbReference type="PROSITE" id="PS50109">
    <property type="entry name" value="HIS_KIN"/>
    <property type="match status" value="1"/>
</dbReference>
<evidence type="ECO:0000256" key="3">
    <source>
        <dbReference type="ARBA" id="ARBA00022553"/>
    </source>
</evidence>
<evidence type="ECO:0000259" key="7">
    <source>
        <dbReference type="PROSITE" id="PS50110"/>
    </source>
</evidence>
<evidence type="ECO:0000256" key="2">
    <source>
        <dbReference type="ARBA" id="ARBA00012438"/>
    </source>
</evidence>
<evidence type="ECO:0000313" key="10">
    <source>
        <dbReference type="Proteomes" id="UP001157167"/>
    </source>
</evidence>
<dbReference type="InterPro" id="IPR036097">
    <property type="entry name" value="HisK_dim/P_sf"/>
</dbReference>
<protein>
    <recommendedName>
        <fullName evidence="2">histidine kinase</fullName>
        <ecNumber evidence="2">2.7.13.3</ecNumber>
    </recommendedName>
</protein>
<keyword evidence="10" id="KW-1185">Reference proteome</keyword>
<dbReference type="InterPro" id="IPR000014">
    <property type="entry name" value="PAS"/>
</dbReference>
<dbReference type="PROSITE" id="PS50110">
    <property type="entry name" value="RESPONSE_REGULATORY"/>
    <property type="match status" value="1"/>
</dbReference>
<dbReference type="InterPro" id="IPR035965">
    <property type="entry name" value="PAS-like_dom_sf"/>
</dbReference>
<feature type="domain" description="PAC" evidence="8">
    <location>
        <begin position="502"/>
        <end position="553"/>
    </location>
</feature>
<dbReference type="Gene3D" id="3.30.450.20">
    <property type="entry name" value="PAS domain"/>
    <property type="match status" value="1"/>
</dbReference>
<comment type="caution">
    <text evidence="9">The sequence shown here is derived from an EMBL/GenBank/DDBJ whole genome shotgun (WGS) entry which is preliminary data.</text>
</comment>
<dbReference type="InterPro" id="IPR005467">
    <property type="entry name" value="His_kinase_dom"/>
</dbReference>
<dbReference type="InterPro" id="IPR001789">
    <property type="entry name" value="Sig_transdc_resp-reg_receiver"/>
</dbReference>
<dbReference type="Gene3D" id="1.10.287.130">
    <property type="match status" value="1"/>
</dbReference>
<dbReference type="SMART" id="SM00387">
    <property type="entry name" value="HATPase_c"/>
    <property type="match status" value="1"/>
</dbReference>
<keyword evidence="3 4" id="KW-0597">Phosphoprotein</keyword>
<dbReference type="PRINTS" id="PR00344">
    <property type="entry name" value="BCTRLSENSOR"/>
</dbReference>
<sequence>MTPHCVVRFWLRRHLAQPLRALTAGVILQLVSGTALAAPPLHAVPAPTPSAPQPRAAHKSVLILSGSQYGLPVMDTLTAGAVSSLKDRGISVNRIYVEHLDLVRNGDPHWPETLAGVLRDKLAGADIGLVMVQNQGALEFLAQDGYGIVPPDVPVLATLISNPAVAWRGPPPPMLNIIRRWDIAGTIHHGLKLFPQTRRVVVVTGADSEQPFFIAQANAALKAASGKLEVEETSALSYAEMLQRISALPPDTLVLLGLYYKDRTGRNFIPAEVAADVARRANAPVLALYDAHIREGLTGGSVVVTTTVARQAGELSADLLTGTRRVDAINADAIVAPRPMFDWAQLQRWGADPAALPADTLFLNRPRTLWSEYRSAVITASAAIAVLSALTIALAIQNHRRKRAEEATATLNERLEELVASRSAELAARSAELQTIFDSASSGIALVTDRTIVRGNRRMHEMFGWPVGEMIGKSTAILYPDEETFQTTGQAAYAQIWRGELHCREQECVRRDGTRIWVRITGSAVDPSDPAKGLVSVIDDITQERETLAEMARARSLAEAANVAKSAFLANMSHEIRTPLNAIIGLTHLLRKRALDTESTEKLERVHAAGKHLLHLINDILDFSKIESGKLVIVREPMNVGVTPSNVVSILSESATAKGIVLRTESDPLPRALRGDTMRITQALLNLAGNAIKFTPAGSVTIRTLKEEECESQIKLRFEVVDTGIGIDEETLSKLFAPFEQGDSSMSKRFGGTGLGLAITRKLAELMGGEAGATSTPGKGSTFWFTAVFDKVEDDEPIQMEQRSKDASHEIATQFAGARVLLVEDDEINQIVAQENLTDAGLVADIASDGLEALARIRQASPGQYALVLMDMQMPHMDGLEATREIRKLPQAATLPIIAMTANAFNEDRERCFAAGMNDFITKPVEPDQMFATLLLWLQRGTTEGH</sequence>
<dbReference type="SUPFAM" id="SSF52172">
    <property type="entry name" value="CheY-like"/>
    <property type="match status" value="1"/>
</dbReference>
<dbReference type="NCBIfam" id="TIGR00229">
    <property type="entry name" value="sensory_box"/>
    <property type="match status" value="1"/>
</dbReference>
<dbReference type="InterPro" id="IPR013656">
    <property type="entry name" value="PAS_4"/>
</dbReference>
<dbReference type="SMART" id="SM00388">
    <property type="entry name" value="HisKA"/>
    <property type="match status" value="1"/>
</dbReference>
<evidence type="ECO:0000256" key="5">
    <source>
        <dbReference type="SAM" id="SignalP"/>
    </source>
</evidence>
<dbReference type="RefSeq" id="WP_284189345.1">
    <property type="nucleotide sequence ID" value="NZ_BSPX01000075.1"/>
</dbReference>
<evidence type="ECO:0000259" key="6">
    <source>
        <dbReference type="PROSITE" id="PS50109"/>
    </source>
</evidence>
<reference evidence="10" key="1">
    <citation type="journal article" date="2019" name="Int. J. Syst. Evol. Microbiol.">
        <title>The Global Catalogue of Microorganisms (GCM) 10K type strain sequencing project: providing services to taxonomists for standard genome sequencing and annotation.</title>
        <authorList>
            <consortium name="The Broad Institute Genomics Platform"/>
            <consortium name="The Broad Institute Genome Sequencing Center for Infectious Disease"/>
            <person name="Wu L."/>
            <person name="Ma J."/>
        </authorList>
    </citation>
    <scope>NUCLEOTIDE SEQUENCE [LARGE SCALE GENOMIC DNA]</scope>
    <source>
        <strain evidence="10">NBRC 102407</strain>
    </source>
</reference>
<dbReference type="CDD" id="cd16922">
    <property type="entry name" value="HATPase_EvgS-ArcB-TorS-like"/>
    <property type="match status" value="1"/>
</dbReference>
<feature type="signal peptide" evidence="5">
    <location>
        <begin position="1"/>
        <end position="37"/>
    </location>
</feature>
<dbReference type="Pfam" id="PF08448">
    <property type="entry name" value="PAS_4"/>
    <property type="match status" value="1"/>
</dbReference>
<dbReference type="PANTHER" id="PTHR45339:SF5">
    <property type="entry name" value="HISTIDINE KINASE"/>
    <property type="match status" value="1"/>
</dbReference>
<dbReference type="InterPro" id="IPR000700">
    <property type="entry name" value="PAS-assoc_C"/>
</dbReference>
<dbReference type="InterPro" id="IPR011006">
    <property type="entry name" value="CheY-like_superfamily"/>
</dbReference>
<feature type="domain" description="Histidine kinase" evidence="6">
    <location>
        <begin position="571"/>
        <end position="791"/>
    </location>
</feature>
<dbReference type="InterPro" id="IPR003594">
    <property type="entry name" value="HATPase_dom"/>
</dbReference>
<organism evidence="9 10">
    <name type="scientific">Zoogloea oryzae</name>
    <dbReference type="NCBI Taxonomy" id="310767"/>
    <lineage>
        <taxon>Bacteria</taxon>
        <taxon>Pseudomonadati</taxon>
        <taxon>Pseudomonadota</taxon>
        <taxon>Betaproteobacteria</taxon>
        <taxon>Rhodocyclales</taxon>
        <taxon>Zoogloeaceae</taxon>
        <taxon>Zoogloea</taxon>
    </lineage>
</organism>
<dbReference type="Gene3D" id="3.30.565.10">
    <property type="entry name" value="Histidine kinase-like ATPase, C-terminal domain"/>
    <property type="match status" value="1"/>
</dbReference>
<gene>
    <name evidence="9" type="ORF">GCM10007933_36530</name>
</gene>
<evidence type="ECO:0000313" key="9">
    <source>
        <dbReference type="EMBL" id="GLT24181.1"/>
    </source>
</evidence>
<dbReference type="InterPro" id="IPR036890">
    <property type="entry name" value="HATPase_C_sf"/>
</dbReference>
<dbReference type="EMBL" id="BSPX01000075">
    <property type="protein sequence ID" value="GLT24181.1"/>
    <property type="molecule type" value="Genomic_DNA"/>
</dbReference>
<keyword evidence="5" id="KW-0732">Signal</keyword>
<proteinExistence type="predicted"/>
<evidence type="ECO:0000256" key="1">
    <source>
        <dbReference type="ARBA" id="ARBA00000085"/>
    </source>
</evidence>
<dbReference type="Gene3D" id="3.40.50.2300">
    <property type="match status" value="3"/>
</dbReference>
<dbReference type="Pfam" id="PF00072">
    <property type="entry name" value="Response_reg"/>
    <property type="match status" value="1"/>
</dbReference>
<feature type="modified residue" description="4-aspartylphosphate" evidence="4">
    <location>
        <position position="871"/>
    </location>
</feature>
<dbReference type="CDD" id="cd00130">
    <property type="entry name" value="PAS"/>
    <property type="match status" value="1"/>
</dbReference>
<comment type="catalytic activity">
    <reaction evidence="1">
        <text>ATP + protein L-histidine = ADP + protein N-phospho-L-histidine.</text>
        <dbReference type="EC" id="2.7.13.3"/>
    </reaction>
</comment>
<dbReference type="PROSITE" id="PS50113">
    <property type="entry name" value="PAC"/>
    <property type="match status" value="1"/>
</dbReference>
<feature type="chain" id="PRO_5046221243" description="histidine kinase" evidence="5">
    <location>
        <begin position="38"/>
        <end position="946"/>
    </location>
</feature>
<dbReference type="Pfam" id="PF00512">
    <property type="entry name" value="HisKA"/>
    <property type="match status" value="1"/>
</dbReference>
<accession>A0ABQ6FIF5</accession>
<evidence type="ECO:0000256" key="4">
    <source>
        <dbReference type="PROSITE-ProRule" id="PRU00169"/>
    </source>
</evidence>
<dbReference type="InterPro" id="IPR004358">
    <property type="entry name" value="Sig_transdc_His_kin-like_C"/>
</dbReference>
<dbReference type="Proteomes" id="UP001157167">
    <property type="component" value="Unassembled WGS sequence"/>
</dbReference>
<dbReference type="SUPFAM" id="SSF47384">
    <property type="entry name" value="Homodimeric domain of signal transducing histidine kinase"/>
    <property type="match status" value="1"/>
</dbReference>
<dbReference type="PANTHER" id="PTHR45339">
    <property type="entry name" value="HYBRID SIGNAL TRANSDUCTION HISTIDINE KINASE J"/>
    <property type="match status" value="1"/>
</dbReference>
<feature type="domain" description="Response regulatory" evidence="7">
    <location>
        <begin position="819"/>
        <end position="938"/>
    </location>
</feature>
<dbReference type="EC" id="2.7.13.3" evidence="2"/>
<dbReference type="SMART" id="SM00448">
    <property type="entry name" value="REC"/>
    <property type="match status" value="1"/>
</dbReference>
<dbReference type="Pfam" id="PF02518">
    <property type="entry name" value="HATPase_c"/>
    <property type="match status" value="1"/>
</dbReference>